<gene>
    <name evidence="1" type="ORF">B296_00028537</name>
</gene>
<evidence type="ECO:0000313" key="2">
    <source>
        <dbReference type="Proteomes" id="UP000287651"/>
    </source>
</evidence>
<protein>
    <submittedName>
        <fullName evidence="1">Uncharacterized protein</fullName>
    </submittedName>
</protein>
<reference evidence="1 2" key="1">
    <citation type="journal article" date="2014" name="Agronomy (Basel)">
        <title>A Draft Genome Sequence for Ensete ventricosum, the Drought-Tolerant Tree Against Hunger.</title>
        <authorList>
            <person name="Harrison J."/>
            <person name="Moore K.A."/>
            <person name="Paszkiewicz K."/>
            <person name="Jones T."/>
            <person name="Grant M."/>
            <person name="Ambacheew D."/>
            <person name="Muzemil S."/>
            <person name="Studholme D.J."/>
        </authorList>
    </citation>
    <scope>NUCLEOTIDE SEQUENCE [LARGE SCALE GENOMIC DNA]</scope>
</reference>
<organism evidence="1 2">
    <name type="scientific">Ensete ventricosum</name>
    <name type="common">Abyssinian banana</name>
    <name type="synonym">Musa ensete</name>
    <dbReference type="NCBI Taxonomy" id="4639"/>
    <lineage>
        <taxon>Eukaryota</taxon>
        <taxon>Viridiplantae</taxon>
        <taxon>Streptophyta</taxon>
        <taxon>Embryophyta</taxon>
        <taxon>Tracheophyta</taxon>
        <taxon>Spermatophyta</taxon>
        <taxon>Magnoliopsida</taxon>
        <taxon>Liliopsida</taxon>
        <taxon>Zingiberales</taxon>
        <taxon>Musaceae</taxon>
        <taxon>Ensete</taxon>
    </lineage>
</organism>
<dbReference type="Proteomes" id="UP000287651">
    <property type="component" value="Unassembled WGS sequence"/>
</dbReference>
<proteinExistence type="predicted"/>
<name>A0A426ZIN2_ENSVE</name>
<sequence>MPSQDQAHVKNVDLEIMSINLKEGGSCVVNRGEDLTAVDFDSDVNLAEKEQTILLEPNLEPMSMNMKEGYRYVVNHDEGLTAVDFDSNVSLVEEWMITLEPQVRQKEAAMLSTMVNV</sequence>
<dbReference type="EMBL" id="AMZH03006429">
    <property type="protein sequence ID" value="RRT63863.1"/>
    <property type="molecule type" value="Genomic_DNA"/>
</dbReference>
<accession>A0A426ZIN2</accession>
<evidence type="ECO:0000313" key="1">
    <source>
        <dbReference type="EMBL" id="RRT63863.1"/>
    </source>
</evidence>
<dbReference type="AlphaFoldDB" id="A0A426ZIN2"/>
<comment type="caution">
    <text evidence="1">The sequence shown here is derived from an EMBL/GenBank/DDBJ whole genome shotgun (WGS) entry which is preliminary data.</text>
</comment>